<evidence type="ECO:0000259" key="3">
    <source>
        <dbReference type="PROSITE" id="PS50994"/>
    </source>
</evidence>
<evidence type="ECO:0000313" key="5">
    <source>
        <dbReference type="Proteomes" id="UP001151760"/>
    </source>
</evidence>
<feature type="coiled-coil region" evidence="1">
    <location>
        <begin position="254"/>
        <end position="298"/>
    </location>
</feature>
<protein>
    <submittedName>
        <fullName evidence="4">Retrovirus-related pol polyprotein from transposon TNT 1-94</fullName>
    </submittedName>
</protein>
<sequence>MPCSCNRWGMWDRRENVIIALVMKWLGNQIGDNAGQIAGNQSLYNVVQNVKNQVAHNAIQNLSISNVGNQNGLIVISRIANQNANQNGNVNVVAAWTEGIQLQAEEFDLMAAVGDIDEIEEVNANCILMANLQQSSTSVTQTDKAPIYDSDRSAEVHHYENLEQHPTTVEETRAYFESLYNNLVTEVEKVNKVNRKMKEMNADLTTELARYIGQGKSFEINKAKFYELETGYRKSVYQEQCLTKKINALHLSSAKQITALNEEITNLNNQLSKEKSTVSLLQEEKKKLKSDFKTREEELFDKLIQSEKKIKELDNILVKTEKHDPPDVYDSEETLQLALESCLKMKQLKKEIKPANYAKINKLYEVFVSQKAKSQEEVYFSNTSKTVSVSNPVSKPFSIHVDEFSDDTPSVARKFLNEVKDTIVTLQSVIKHRMNANITNWSSLAYQEFYKIIKDEIAPLVNQVDARVQNFKNHFVKEAAKFVQDFKSLAKEADKSLDKISVLDKKQASLESSYNIAKTRRPQPRSNTKNDRVPSASKSSCIKNTEVKVEEHHRNLLLSKNQKHKSSECNNIKLAIRNDKSEVVCAMFEKNALWCTVIKDFYEVDGGFGSPPNSFVSTGVNISFWADPLVANGIILKDCYPRLFALENHKDCKLSLNGKDKWAWNGDALGNFKVKTLSKAVQNSLLKMMQLWRNKIMNVVPEEIAGIKDEDIFHSFPKKEFKEVSESECQSDSYEGDNACASNPQEPTNKRFPNSTSFLGRFRGCFQKEHLLCQNFKGVDLLKGNRTTNLYTINLHEMASASPICLIARAPSTKKKRKSKKASHPPKPVPNSKQRLHLLHMDLCGPMRVDSINEKRYVLVIVDDYSRYTWVHFLRSKDETPEVIKTFLKKIEVLLQAPVIINDREDIGKLGAKGDIGFFIGYSANSCSYRVYNQRTRKIMETMNVTFDELSAMAFEQRSSKPGLQGMTSGQISSGLDLTYAPSTITSQNPTERELDLLFKTMYDDYIGGQPSAAPRPTPAAPTPQVLQTSTTSTTIADTAPTPTNLSSHAADLPNTSRDVDELEPQQQHNPFAPPSTSYAESSSQYVDPSNMHTFYQPYKHEYQWTKDHPLGKVIGEPSRPVLVPPPDNIKPLTLKWLFKNKHDEENTVIRNKTRLLMRGYHQEEGIHFEESFVPVARKEAIRIFLAYAAHKSFISCLQAKESTLWVKANTEGMVYVDDIIFGFTNPRYTQLFVDLMKNHFEMSMMGEMTFFLGLQVNQSPRSIFINQSNYVLEILKKYGMETRDPIDTPMEIKGKLDLDKNRTIVNEMKYRSMISALMYLTSSRPDIVHSTCLCARYQAQPIKKHLKEVKRIFCYLWEIVNMGLWYRKDSGFELTGFLDADYADAETPSRVLPMELNS</sequence>
<reference evidence="4" key="2">
    <citation type="submission" date="2022-01" db="EMBL/GenBank/DDBJ databases">
        <authorList>
            <person name="Yamashiro T."/>
            <person name="Shiraishi A."/>
            <person name="Satake H."/>
            <person name="Nakayama K."/>
        </authorList>
    </citation>
    <scope>NUCLEOTIDE SEQUENCE</scope>
</reference>
<comment type="caution">
    <text evidence="4">The sequence shown here is derived from an EMBL/GenBank/DDBJ whole genome shotgun (WGS) entry which is preliminary data.</text>
</comment>
<feature type="compositionally biased region" description="Basic residues" evidence="2">
    <location>
        <begin position="812"/>
        <end position="824"/>
    </location>
</feature>
<dbReference type="InterPro" id="IPR036397">
    <property type="entry name" value="RNaseH_sf"/>
</dbReference>
<dbReference type="PANTHER" id="PTHR11439:SF483">
    <property type="entry name" value="PEPTIDE SYNTHASE GLIP-LIKE, PUTATIVE (AFU_ORTHOLOGUE AFUA_3G12920)-RELATED"/>
    <property type="match status" value="1"/>
</dbReference>
<dbReference type="Pfam" id="PF25597">
    <property type="entry name" value="SH3_retrovirus"/>
    <property type="match status" value="1"/>
</dbReference>
<feature type="region of interest" description="Disordered" evidence="2">
    <location>
        <begin position="1008"/>
        <end position="1086"/>
    </location>
</feature>
<dbReference type="InterPro" id="IPR012337">
    <property type="entry name" value="RNaseH-like_sf"/>
</dbReference>
<feature type="region of interest" description="Disordered" evidence="2">
    <location>
        <begin position="513"/>
        <end position="539"/>
    </location>
</feature>
<evidence type="ECO:0000313" key="4">
    <source>
        <dbReference type="EMBL" id="GJS61034.1"/>
    </source>
</evidence>
<evidence type="ECO:0000256" key="2">
    <source>
        <dbReference type="SAM" id="MobiDB-lite"/>
    </source>
</evidence>
<keyword evidence="1" id="KW-0175">Coiled coil</keyword>
<organism evidence="4 5">
    <name type="scientific">Tanacetum coccineum</name>
    <dbReference type="NCBI Taxonomy" id="301880"/>
    <lineage>
        <taxon>Eukaryota</taxon>
        <taxon>Viridiplantae</taxon>
        <taxon>Streptophyta</taxon>
        <taxon>Embryophyta</taxon>
        <taxon>Tracheophyta</taxon>
        <taxon>Spermatophyta</taxon>
        <taxon>Magnoliopsida</taxon>
        <taxon>eudicotyledons</taxon>
        <taxon>Gunneridae</taxon>
        <taxon>Pentapetalae</taxon>
        <taxon>asterids</taxon>
        <taxon>campanulids</taxon>
        <taxon>Asterales</taxon>
        <taxon>Asteraceae</taxon>
        <taxon>Asteroideae</taxon>
        <taxon>Anthemideae</taxon>
        <taxon>Anthemidinae</taxon>
        <taxon>Tanacetum</taxon>
    </lineage>
</organism>
<dbReference type="InterPro" id="IPR001584">
    <property type="entry name" value="Integrase_cat-core"/>
</dbReference>
<dbReference type="PROSITE" id="PS50994">
    <property type="entry name" value="INTEGRASE"/>
    <property type="match status" value="1"/>
</dbReference>
<feature type="region of interest" description="Disordered" evidence="2">
    <location>
        <begin position="812"/>
        <end position="832"/>
    </location>
</feature>
<dbReference type="InterPro" id="IPR057670">
    <property type="entry name" value="SH3_retrovirus"/>
</dbReference>
<dbReference type="EMBL" id="BQNB010009261">
    <property type="protein sequence ID" value="GJS61034.1"/>
    <property type="molecule type" value="Genomic_DNA"/>
</dbReference>
<dbReference type="SUPFAM" id="SSF53098">
    <property type="entry name" value="Ribonuclease H-like"/>
    <property type="match status" value="1"/>
</dbReference>
<name>A0ABQ4X725_9ASTR</name>
<proteinExistence type="predicted"/>
<accession>A0ABQ4X725</accession>
<feature type="compositionally biased region" description="Polar residues" evidence="2">
    <location>
        <begin position="740"/>
        <end position="753"/>
    </location>
</feature>
<feature type="domain" description="Integrase catalytic" evidence="3">
    <location>
        <begin position="824"/>
        <end position="998"/>
    </location>
</feature>
<dbReference type="Gene3D" id="3.30.420.10">
    <property type="entry name" value="Ribonuclease H-like superfamily/Ribonuclease H"/>
    <property type="match status" value="1"/>
</dbReference>
<evidence type="ECO:0000256" key="1">
    <source>
        <dbReference type="SAM" id="Coils"/>
    </source>
</evidence>
<dbReference type="Proteomes" id="UP001151760">
    <property type="component" value="Unassembled WGS sequence"/>
</dbReference>
<keyword evidence="5" id="KW-1185">Reference proteome</keyword>
<feature type="region of interest" description="Disordered" evidence="2">
    <location>
        <begin position="730"/>
        <end position="753"/>
    </location>
</feature>
<dbReference type="Pfam" id="PF07727">
    <property type="entry name" value="RVT_2"/>
    <property type="match status" value="2"/>
</dbReference>
<gene>
    <name evidence="4" type="ORF">Tco_0655818</name>
</gene>
<reference evidence="4" key="1">
    <citation type="journal article" date="2022" name="Int. J. Mol. Sci.">
        <title>Draft Genome of Tanacetum Coccineum: Genomic Comparison of Closely Related Tanacetum-Family Plants.</title>
        <authorList>
            <person name="Yamashiro T."/>
            <person name="Shiraishi A."/>
            <person name="Nakayama K."/>
            <person name="Satake H."/>
        </authorList>
    </citation>
    <scope>NUCLEOTIDE SEQUENCE</scope>
</reference>
<dbReference type="InterPro" id="IPR013103">
    <property type="entry name" value="RVT_2"/>
</dbReference>
<dbReference type="PANTHER" id="PTHR11439">
    <property type="entry name" value="GAG-POL-RELATED RETROTRANSPOSON"/>
    <property type="match status" value="1"/>
</dbReference>
<feature type="compositionally biased region" description="Low complexity" evidence="2">
    <location>
        <begin position="1023"/>
        <end position="1044"/>
    </location>
</feature>
<feature type="compositionally biased region" description="Polar residues" evidence="2">
    <location>
        <begin position="1065"/>
        <end position="1086"/>
    </location>
</feature>